<comment type="caution">
    <text evidence="3">The sequence shown here is derived from an EMBL/GenBank/DDBJ whole genome shotgun (WGS) entry which is preliminary data.</text>
</comment>
<feature type="compositionally biased region" description="Low complexity" evidence="1">
    <location>
        <begin position="144"/>
        <end position="174"/>
    </location>
</feature>
<feature type="compositionally biased region" description="Basic and acidic residues" evidence="1">
    <location>
        <begin position="109"/>
        <end position="119"/>
    </location>
</feature>
<accession>A0A9X0I3S5</accession>
<protein>
    <recommendedName>
        <fullName evidence="5">Thrombospondin</fullName>
    </recommendedName>
</protein>
<feature type="compositionally biased region" description="Low complexity" evidence="1">
    <location>
        <begin position="96"/>
        <end position="105"/>
    </location>
</feature>
<sequence>MRFPSLSRRAEPATTLDEDAERGATVATDTRPTDRNDGAYRSSSAAPTTERPTNPATAERPTNPAAARPADTAATRAANPAAADRSGTAERASDRAATGGVAGAAPVDSTDRPATERAAARAATARSGVDGSRRARATTPVPPTGRTSPTSTTTRNDTAATPTSTTTPTEATARNGATATGVIAGSGVTDRTRADDLERAPERDPLDGERDGSVERTGGRESADEAQVVAGRRPRPSLLATLGLIVGVAGLLFVLTGTLAGYGIGIGALGAVFAVLGLIATRRRHVAGKPDALLGIAFGLGAVVLGVLAMTGQYDWPNTDGDTVTRLREWLDSQFVDRF</sequence>
<evidence type="ECO:0008006" key="5">
    <source>
        <dbReference type="Google" id="ProtNLM"/>
    </source>
</evidence>
<feature type="compositionally biased region" description="Low complexity" evidence="1">
    <location>
        <begin position="51"/>
        <end position="85"/>
    </location>
</feature>
<dbReference type="EMBL" id="LMWI01000002">
    <property type="protein sequence ID" value="KUJ46174.1"/>
    <property type="molecule type" value="Genomic_DNA"/>
</dbReference>
<dbReference type="Proteomes" id="UP000053246">
    <property type="component" value="Unassembled WGS sequence"/>
</dbReference>
<dbReference type="RefSeq" id="WP_013735690.1">
    <property type="nucleotide sequence ID" value="NZ_LMWI01000002.1"/>
</dbReference>
<reference evidence="3 4" key="1">
    <citation type="submission" date="2015-10" db="EMBL/GenBank/DDBJ databases">
        <authorList>
            <person name="Ju K.-S."/>
            <person name="Doroghazi J.R."/>
            <person name="Metcalf W.W."/>
        </authorList>
    </citation>
    <scope>NUCLEOTIDE SEQUENCE [LARGE SCALE GENOMIC DNA]</scope>
    <source>
        <strain evidence="3 4">NRRL B-24793</strain>
    </source>
</reference>
<keyword evidence="2" id="KW-0472">Membrane</keyword>
<keyword evidence="2" id="KW-1133">Transmembrane helix</keyword>
<dbReference type="AlphaFoldDB" id="A0A9X0I3S5"/>
<evidence type="ECO:0000256" key="1">
    <source>
        <dbReference type="SAM" id="MobiDB-lite"/>
    </source>
</evidence>
<organism evidence="3 4">
    <name type="scientific">Micromonospora maris</name>
    <dbReference type="NCBI Taxonomy" id="1003110"/>
    <lineage>
        <taxon>Bacteria</taxon>
        <taxon>Bacillati</taxon>
        <taxon>Actinomycetota</taxon>
        <taxon>Actinomycetes</taxon>
        <taxon>Micromonosporales</taxon>
        <taxon>Micromonosporaceae</taxon>
        <taxon>Micromonospora</taxon>
    </lineage>
</organism>
<feature type="transmembrane region" description="Helical" evidence="2">
    <location>
        <begin position="292"/>
        <end position="311"/>
    </location>
</feature>
<feature type="compositionally biased region" description="Basic and acidic residues" evidence="1">
    <location>
        <begin position="190"/>
        <end position="223"/>
    </location>
</feature>
<proteinExistence type="predicted"/>
<keyword evidence="2" id="KW-0812">Transmembrane</keyword>
<evidence type="ECO:0000256" key="2">
    <source>
        <dbReference type="SAM" id="Phobius"/>
    </source>
</evidence>
<feature type="transmembrane region" description="Helical" evidence="2">
    <location>
        <begin position="261"/>
        <end position="280"/>
    </location>
</feature>
<evidence type="ECO:0000313" key="3">
    <source>
        <dbReference type="EMBL" id="KUJ46174.1"/>
    </source>
</evidence>
<keyword evidence="4" id="KW-1185">Reference proteome</keyword>
<feature type="region of interest" description="Disordered" evidence="1">
    <location>
        <begin position="1"/>
        <end position="230"/>
    </location>
</feature>
<feature type="transmembrane region" description="Helical" evidence="2">
    <location>
        <begin position="237"/>
        <end position="255"/>
    </location>
</feature>
<name>A0A9X0I3S5_9ACTN</name>
<gene>
    <name evidence="3" type="ORF">ADL17_24805</name>
</gene>
<evidence type="ECO:0000313" key="4">
    <source>
        <dbReference type="Proteomes" id="UP000053246"/>
    </source>
</evidence>